<evidence type="ECO:0000256" key="6">
    <source>
        <dbReference type="ARBA" id="ARBA00037968"/>
    </source>
</evidence>
<dbReference type="EMBL" id="JAPQKH010000012">
    <property type="protein sequence ID" value="KAJ5080952.1"/>
    <property type="molecule type" value="Genomic_DNA"/>
</dbReference>
<keyword evidence="2" id="KW-0813">Transport</keyword>
<reference evidence="10" key="2">
    <citation type="journal article" date="2023" name="IMA Fungus">
        <title>Comparative genomic study of the Penicillium genus elucidates a diverse pangenome and 15 lateral gene transfer events.</title>
        <authorList>
            <person name="Petersen C."/>
            <person name="Sorensen T."/>
            <person name="Nielsen M.R."/>
            <person name="Sondergaard T.E."/>
            <person name="Sorensen J.L."/>
            <person name="Fitzpatrick D.A."/>
            <person name="Frisvad J.C."/>
            <person name="Nielsen K.L."/>
        </authorList>
    </citation>
    <scope>NUCLEOTIDE SEQUENCE</scope>
    <source>
        <strain evidence="10">IBT 30069</strain>
    </source>
</reference>
<evidence type="ECO:0000256" key="8">
    <source>
        <dbReference type="SAM" id="Phobius"/>
    </source>
</evidence>
<dbReference type="Pfam" id="PF07690">
    <property type="entry name" value="MFS_1"/>
    <property type="match status" value="1"/>
</dbReference>
<evidence type="ECO:0000256" key="1">
    <source>
        <dbReference type="ARBA" id="ARBA00004141"/>
    </source>
</evidence>
<dbReference type="InterPro" id="IPR020846">
    <property type="entry name" value="MFS_dom"/>
</dbReference>
<feature type="compositionally biased region" description="Basic and acidic residues" evidence="7">
    <location>
        <begin position="12"/>
        <end position="27"/>
    </location>
</feature>
<dbReference type="Gene3D" id="1.20.1250.20">
    <property type="entry name" value="MFS general substrate transporter like domains"/>
    <property type="match status" value="1"/>
</dbReference>
<dbReference type="InterPro" id="IPR036259">
    <property type="entry name" value="MFS_trans_sf"/>
</dbReference>
<keyword evidence="11" id="KW-1185">Reference proteome</keyword>
<dbReference type="GO" id="GO:0016020">
    <property type="term" value="C:membrane"/>
    <property type="evidence" value="ECO:0007669"/>
    <property type="project" value="UniProtKB-SubCell"/>
</dbReference>
<dbReference type="SUPFAM" id="SSF103473">
    <property type="entry name" value="MFS general substrate transporter"/>
    <property type="match status" value="1"/>
</dbReference>
<evidence type="ECO:0000256" key="3">
    <source>
        <dbReference type="ARBA" id="ARBA00022692"/>
    </source>
</evidence>
<feature type="transmembrane region" description="Helical" evidence="8">
    <location>
        <begin position="191"/>
        <end position="213"/>
    </location>
</feature>
<feature type="transmembrane region" description="Helical" evidence="8">
    <location>
        <begin position="130"/>
        <end position="149"/>
    </location>
</feature>
<feature type="transmembrane region" description="Helical" evidence="8">
    <location>
        <begin position="225"/>
        <end position="244"/>
    </location>
</feature>
<dbReference type="PROSITE" id="PS50850">
    <property type="entry name" value="MFS"/>
    <property type="match status" value="1"/>
</dbReference>
<feature type="transmembrane region" description="Helical" evidence="8">
    <location>
        <begin position="384"/>
        <end position="407"/>
    </location>
</feature>
<dbReference type="GO" id="GO:0033229">
    <property type="term" value="F:cysteine transmembrane transporter activity"/>
    <property type="evidence" value="ECO:0007669"/>
    <property type="project" value="TreeGrafter"/>
</dbReference>
<feature type="transmembrane region" description="Helical" evidence="8">
    <location>
        <begin position="355"/>
        <end position="378"/>
    </location>
</feature>
<comment type="subcellular location">
    <subcellularLocation>
        <location evidence="1">Membrane</location>
        <topology evidence="1">Multi-pass membrane protein</topology>
    </subcellularLocation>
</comment>
<feature type="transmembrane region" description="Helical" evidence="8">
    <location>
        <begin position="447"/>
        <end position="472"/>
    </location>
</feature>
<dbReference type="Proteomes" id="UP001149165">
    <property type="component" value="Unassembled WGS sequence"/>
</dbReference>
<feature type="compositionally biased region" description="Acidic residues" evidence="7">
    <location>
        <begin position="1"/>
        <end position="10"/>
    </location>
</feature>
<proteinExistence type="inferred from homology"/>
<reference evidence="10" key="1">
    <citation type="submission" date="2022-11" db="EMBL/GenBank/DDBJ databases">
        <authorList>
            <person name="Petersen C."/>
        </authorList>
    </citation>
    <scope>NUCLEOTIDE SEQUENCE</scope>
    <source>
        <strain evidence="10">IBT 30069</strain>
    </source>
</reference>
<dbReference type="PANTHER" id="PTHR43791:SF63">
    <property type="entry name" value="HIGH AFFINITY CYSTEINE TRANSPORTER"/>
    <property type="match status" value="1"/>
</dbReference>
<evidence type="ECO:0000256" key="4">
    <source>
        <dbReference type="ARBA" id="ARBA00022989"/>
    </source>
</evidence>
<comment type="caution">
    <text evidence="10">The sequence shown here is derived from an EMBL/GenBank/DDBJ whole genome shotgun (WGS) entry which is preliminary data.</text>
</comment>
<gene>
    <name evidence="10" type="ORF">N7456_013662</name>
</gene>
<evidence type="ECO:0000259" key="9">
    <source>
        <dbReference type="PROSITE" id="PS50850"/>
    </source>
</evidence>
<evidence type="ECO:0000313" key="10">
    <source>
        <dbReference type="EMBL" id="KAJ5080952.1"/>
    </source>
</evidence>
<evidence type="ECO:0000256" key="7">
    <source>
        <dbReference type="SAM" id="MobiDB-lite"/>
    </source>
</evidence>
<comment type="similarity">
    <text evidence="6">Belongs to the major facilitator superfamily. Allantoate permease family.</text>
</comment>
<dbReference type="OrthoDB" id="6730379at2759"/>
<dbReference type="FunFam" id="1.20.1250.20:FF:000064">
    <property type="entry name" value="MFS allantoate transporter"/>
    <property type="match status" value="1"/>
</dbReference>
<feature type="transmembrane region" description="Helical" evidence="8">
    <location>
        <begin position="419"/>
        <end position="435"/>
    </location>
</feature>
<feature type="transmembrane region" description="Helical" evidence="8">
    <location>
        <begin position="292"/>
        <end position="317"/>
    </location>
</feature>
<dbReference type="AlphaFoldDB" id="A0A9W9EFM6"/>
<sequence>MKTENQEIENVEGAHDVHDEGPLKNHTDYSRVDKEIAKYATDGAIEIDEATNKRLKKMIDRRVLVVMMFTYLLQTLDKGALSFASIMGIQTDAHLKSNEYSWLTTIVYIAILVVEYPENWIIQRVPIGKWLSINILLWGICICLIAAMNTFEGLIALRAFMGVFEAACQPTFVVLSATWYKREEQASTINFWYMMNGLQNIIGGLLAFGFSYVPASSPIKSWQALFMSYGIITVLWAIFVFFWLPDSIMRAKCWTEEDKQLMIERVRQNQTGLQNRQFRWEQVRDAFTDPQLYAFALIQLLTTIPSGGIGAFANIIVSSFGFSTWASQLLLMVVGAVTAITMISSAYLDRYFKQTIIIMLMSLIPCLIGTSILVGIPFSSSKKIGMLIAYFIFYSFFAVSSLSLSLVSRNVAGQTKKSIIIACNFVFWAGGNAIGPQIFRDKDAPRYYLAFAIIIGCFGLCALTLIALRMYYVYQNKKRDARIASGEIVPDVNFTHAFEDITDRENPHFRYIY</sequence>
<keyword evidence="3 8" id="KW-0812">Transmembrane</keyword>
<keyword evidence="5 8" id="KW-0472">Membrane</keyword>
<keyword evidence="4 8" id="KW-1133">Transmembrane helix</keyword>
<feature type="domain" description="Major facilitator superfamily (MFS) profile" evidence="9">
    <location>
        <begin position="63"/>
        <end position="479"/>
    </location>
</feature>
<feature type="transmembrane region" description="Helical" evidence="8">
    <location>
        <begin position="100"/>
        <end position="118"/>
    </location>
</feature>
<organism evidence="10 11">
    <name type="scientific">Penicillium angulare</name>
    <dbReference type="NCBI Taxonomy" id="116970"/>
    <lineage>
        <taxon>Eukaryota</taxon>
        <taxon>Fungi</taxon>
        <taxon>Dikarya</taxon>
        <taxon>Ascomycota</taxon>
        <taxon>Pezizomycotina</taxon>
        <taxon>Eurotiomycetes</taxon>
        <taxon>Eurotiomycetidae</taxon>
        <taxon>Eurotiales</taxon>
        <taxon>Aspergillaceae</taxon>
        <taxon>Penicillium</taxon>
    </lineage>
</organism>
<protein>
    <recommendedName>
        <fullName evidence="9">Major facilitator superfamily (MFS) profile domain-containing protein</fullName>
    </recommendedName>
</protein>
<evidence type="ECO:0000256" key="5">
    <source>
        <dbReference type="ARBA" id="ARBA00023136"/>
    </source>
</evidence>
<name>A0A9W9EFM6_9EURO</name>
<accession>A0A9W9EFM6</accession>
<feature type="transmembrane region" description="Helical" evidence="8">
    <location>
        <begin position="155"/>
        <end position="179"/>
    </location>
</feature>
<evidence type="ECO:0000256" key="2">
    <source>
        <dbReference type="ARBA" id="ARBA00022448"/>
    </source>
</evidence>
<feature type="transmembrane region" description="Helical" evidence="8">
    <location>
        <begin position="329"/>
        <end position="348"/>
    </location>
</feature>
<dbReference type="PANTHER" id="PTHR43791">
    <property type="entry name" value="PERMEASE-RELATED"/>
    <property type="match status" value="1"/>
</dbReference>
<feature type="transmembrane region" description="Helical" evidence="8">
    <location>
        <begin position="63"/>
        <end position="88"/>
    </location>
</feature>
<feature type="region of interest" description="Disordered" evidence="7">
    <location>
        <begin position="1"/>
        <end position="27"/>
    </location>
</feature>
<dbReference type="InterPro" id="IPR011701">
    <property type="entry name" value="MFS"/>
</dbReference>
<evidence type="ECO:0000313" key="11">
    <source>
        <dbReference type="Proteomes" id="UP001149165"/>
    </source>
</evidence>